<name>A0A939T7E2_9ACTN</name>
<evidence type="ECO:0000313" key="7">
    <source>
        <dbReference type="Proteomes" id="UP000669179"/>
    </source>
</evidence>
<dbReference type="RefSeq" id="WP_208257084.1">
    <property type="nucleotide sequence ID" value="NZ_JAGEOJ010000007.1"/>
</dbReference>
<dbReference type="Proteomes" id="UP000669179">
    <property type="component" value="Unassembled WGS sequence"/>
</dbReference>
<evidence type="ECO:0000256" key="5">
    <source>
        <dbReference type="SAM" id="Phobius"/>
    </source>
</evidence>
<evidence type="ECO:0000256" key="4">
    <source>
        <dbReference type="ARBA" id="ARBA00023136"/>
    </source>
</evidence>
<keyword evidence="2 5" id="KW-0812">Transmembrane</keyword>
<evidence type="ECO:0000256" key="3">
    <source>
        <dbReference type="ARBA" id="ARBA00022989"/>
    </source>
</evidence>
<keyword evidence="3 5" id="KW-1133">Transmembrane helix</keyword>
<evidence type="ECO:0000313" key="6">
    <source>
        <dbReference type="EMBL" id="MBO2449212.1"/>
    </source>
</evidence>
<dbReference type="PANTHER" id="PTHR14948">
    <property type="entry name" value="NG5"/>
    <property type="match status" value="1"/>
</dbReference>
<comment type="subcellular location">
    <subcellularLocation>
        <location evidence="1">Membrane</location>
    </subcellularLocation>
</comment>
<evidence type="ECO:0000256" key="2">
    <source>
        <dbReference type="ARBA" id="ARBA00022692"/>
    </source>
</evidence>
<gene>
    <name evidence="6" type="ORF">J4573_19060</name>
</gene>
<protein>
    <submittedName>
        <fullName evidence="6">CD225/dispanin family protein</fullName>
    </submittedName>
</protein>
<proteinExistence type="predicted"/>
<accession>A0A939T7E2</accession>
<dbReference type="AlphaFoldDB" id="A0A939T7E2"/>
<dbReference type="GO" id="GO:0016020">
    <property type="term" value="C:membrane"/>
    <property type="evidence" value="ECO:0007669"/>
    <property type="project" value="UniProtKB-SubCell"/>
</dbReference>
<feature type="transmembrane region" description="Helical" evidence="5">
    <location>
        <begin position="61"/>
        <end position="81"/>
    </location>
</feature>
<dbReference type="PANTHER" id="PTHR14948:SF25">
    <property type="entry name" value="DUF4190 DOMAIN-CONTAINING PROTEIN"/>
    <property type="match status" value="1"/>
</dbReference>
<reference evidence="6" key="1">
    <citation type="submission" date="2021-03" db="EMBL/GenBank/DDBJ databases">
        <authorList>
            <person name="Kanchanasin P."/>
            <person name="Saeng-In P."/>
            <person name="Phongsopitanun W."/>
            <person name="Yuki M."/>
            <person name="Kudo T."/>
            <person name="Ohkuma M."/>
            <person name="Tanasupawat S."/>
        </authorList>
    </citation>
    <scope>NUCLEOTIDE SEQUENCE</scope>
    <source>
        <strain evidence="6">GKU 128</strain>
    </source>
</reference>
<dbReference type="InterPro" id="IPR051423">
    <property type="entry name" value="CD225/Dispanin"/>
</dbReference>
<dbReference type="EMBL" id="JAGEOJ010000007">
    <property type="protein sequence ID" value="MBO2449212.1"/>
    <property type="molecule type" value="Genomic_DNA"/>
</dbReference>
<dbReference type="InterPro" id="IPR007593">
    <property type="entry name" value="CD225/Dispanin_fam"/>
</dbReference>
<organism evidence="6 7">
    <name type="scientific">Actinomadura barringtoniae</name>
    <dbReference type="NCBI Taxonomy" id="1427535"/>
    <lineage>
        <taxon>Bacteria</taxon>
        <taxon>Bacillati</taxon>
        <taxon>Actinomycetota</taxon>
        <taxon>Actinomycetes</taxon>
        <taxon>Streptosporangiales</taxon>
        <taxon>Thermomonosporaceae</taxon>
        <taxon>Actinomadura</taxon>
    </lineage>
</organism>
<sequence>MSSYSYGGPPPTHLVWGILTTLFCCLPFGVVSIVYAAQVESKWQAGDQQGAYDYSRRAKNWAIWSAVSVLAVGVLALLAHAGGGSGS</sequence>
<dbReference type="Pfam" id="PF04505">
    <property type="entry name" value="CD225"/>
    <property type="match status" value="1"/>
</dbReference>
<comment type="caution">
    <text evidence="6">The sequence shown here is derived from an EMBL/GenBank/DDBJ whole genome shotgun (WGS) entry which is preliminary data.</text>
</comment>
<evidence type="ECO:0000256" key="1">
    <source>
        <dbReference type="ARBA" id="ARBA00004370"/>
    </source>
</evidence>
<keyword evidence="7" id="KW-1185">Reference proteome</keyword>
<keyword evidence="4 5" id="KW-0472">Membrane</keyword>
<feature type="transmembrane region" description="Helical" evidence="5">
    <location>
        <begin position="14"/>
        <end position="37"/>
    </location>
</feature>